<evidence type="ECO:0000256" key="1">
    <source>
        <dbReference type="SAM" id="MobiDB-lite"/>
    </source>
</evidence>
<feature type="compositionally biased region" description="Pro residues" evidence="1">
    <location>
        <begin position="547"/>
        <end position="566"/>
    </location>
</feature>
<organism evidence="2 3">
    <name type="scientific">Schizophyllum amplum</name>
    <dbReference type="NCBI Taxonomy" id="97359"/>
    <lineage>
        <taxon>Eukaryota</taxon>
        <taxon>Fungi</taxon>
        <taxon>Dikarya</taxon>
        <taxon>Basidiomycota</taxon>
        <taxon>Agaricomycotina</taxon>
        <taxon>Agaricomycetes</taxon>
        <taxon>Agaricomycetidae</taxon>
        <taxon>Agaricales</taxon>
        <taxon>Schizophyllaceae</taxon>
        <taxon>Schizophyllum</taxon>
    </lineage>
</organism>
<feature type="region of interest" description="Disordered" evidence="1">
    <location>
        <begin position="347"/>
        <end position="705"/>
    </location>
</feature>
<feature type="compositionally biased region" description="Basic residues" evidence="1">
    <location>
        <begin position="686"/>
        <end position="697"/>
    </location>
</feature>
<dbReference type="EMBL" id="VDMD01000017">
    <property type="protein sequence ID" value="TRM61373.1"/>
    <property type="molecule type" value="Genomic_DNA"/>
</dbReference>
<evidence type="ECO:0000313" key="2">
    <source>
        <dbReference type="EMBL" id="TRM61373.1"/>
    </source>
</evidence>
<reference evidence="2 3" key="1">
    <citation type="journal article" date="2019" name="New Phytol.">
        <title>Comparative genomics reveals unique wood-decay strategies and fruiting body development in the Schizophyllaceae.</title>
        <authorList>
            <person name="Almasi E."/>
            <person name="Sahu N."/>
            <person name="Krizsan K."/>
            <person name="Balint B."/>
            <person name="Kovacs G.M."/>
            <person name="Kiss B."/>
            <person name="Cseklye J."/>
            <person name="Drula E."/>
            <person name="Henrissat B."/>
            <person name="Nagy I."/>
            <person name="Chovatia M."/>
            <person name="Adam C."/>
            <person name="LaButti K."/>
            <person name="Lipzen A."/>
            <person name="Riley R."/>
            <person name="Grigoriev I.V."/>
            <person name="Nagy L.G."/>
        </authorList>
    </citation>
    <scope>NUCLEOTIDE SEQUENCE [LARGE SCALE GENOMIC DNA]</scope>
    <source>
        <strain evidence="2 3">NL-1724</strain>
    </source>
</reference>
<proteinExistence type="predicted"/>
<feature type="region of interest" description="Disordered" evidence="1">
    <location>
        <begin position="252"/>
        <end position="273"/>
    </location>
</feature>
<feature type="region of interest" description="Disordered" evidence="1">
    <location>
        <begin position="1"/>
        <end position="33"/>
    </location>
</feature>
<name>A0A550C999_9AGAR</name>
<dbReference type="AlphaFoldDB" id="A0A550C999"/>
<dbReference type="OrthoDB" id="10444039at2759"/>
<accession>A0A550C999</accession>
<feature type="compositionally biased region" description="Basic and acidic residues" evidence="1">
    <location>
        <begin position="353"/>
        <end position="363"/>
    </location>
</feature>
<gene>
    <name evidence="2" type="ORF">BD626DRAFT_538296</name>
</gene>
<feature type="compositionally biased region" description="Pro residues" evidence="1">
    <location>
        <begin position="653"/>
        <end position="663"/>
    </location>
</feature>
<dbReference type="Proteomes" id="UP000320762">
    <property type="component" value="Unassembled WGS sequence"/>
</dbReference>
<keyword evidence="3" id="KW-1185">Reference proteome</keyword>
<protein>
    <submittedName>
        <fullName evidence="2">Uncharacterized protein</fullName>
    </submittedName>
</protein>
<feature type="compositionally biased region" description="Basic and acidic residues" evidence="1">
    <location>
        <begin position="511"/>
        <end position="532"/>
    </location>
</feature>
<feature type="compositionally biased region" description="Pro residues" evidence="1">
    <location>
        <begin position="594"/>
        <end position="619"/>
    </location>
</feature>
<comment type="caution">
    <text evidence="2">The sequence shown here is derived from an EMBL/GenBank/DDBJ whole genome shotgun (WGS) entry which is preliminary data.</text>
</comment>
<sequence>MAKSKKKKKAVESEAPPGGEAKPKPKTPTQKQKAVPLDHITPLIITPFPRSTRARDKVIALVGRLVCLITGMWDHPHFLHCAHIVARSLHTTHKSEVIRVLSGRHWNCNYYRDEYGNILRKVLNLDTSVNQEIFHAWIHLLFDGTSVVKNVGQGAIALVPEDLVEIVKAVKENHDNKLNKNYREICPKRTYRYKLRALTNKKYWFGRHAGADRTYAHLSPETRTPEDLAQADREEAVPLGEMKEGVDHASAVFGPEREPTPPEGTPPTVKTTNGDVTFHILDTKAEEITLVSHANPIFVIRDYAQKMRYRIDNETLVDNLPAEEHIAYFQDELWPAVKHWFKRDSGSFVSKEGPTETGHDTRAQRSANPEGPMSAPESSFPPRGAEAQRRANTTAGIIHTTPTSFSEPPSSPSPAENVEQPGLHSAIKSVAASRSARSAKQAVRFDSPGETPSSPGPERQALKTSVAIDADAAPTPGHPSTSESVLDAASGGISLEKVTADAAEQTPFERTAGHEEGTKSVPNADRHIEPRPKRAAKTNPTCTSAPPTVPSVAPPSVAPRPAPAKDPPVRRSTRLNGEQQPVIDSGAVPKAPDKPPVPDASAAPPPAAPTLSVDPPPPLASSVPVISGRRLRSHTKRAHDEVVAAAADNPEGPAEPPEPPDPPEPPRKKARVTKATAVDTAPQPLAKKRRPGKHKGRPTQTNEDT</sequence>
<evidence type="ECO:0000313" key="3">
    <source>
        <dbReference type="Proteomes" id="UP000320762"/>
    </source>
</evidence>
<feature type="compositionally biased region" description="Low complexity" evidence="1">
    <location>
        <begin position="425"/>
        <end position="458"/>
    </location>
</feature>